<name>A5B0Y5_VITVI</name>
<organism evidence="1">
    <name type="scientific">Vitis vinifera</name>
    <name type="common">Grape</name>
    <dbReference type="NCBI Taxonomy" id="29760"/>
    <lineage>
        <taxon>Eukaryota</taxon>
        <taxon>Viridiplantae</taxon>
        <taxon>Streptophyta</taxon>
        <taxon>Embryophyta</taxon>
        <taxon>Tracheophyta</taxon>
        <taxon>Spermatophyta</taxon>
        <taxon>Magnoliopsida</taxon>
        <taxon>eudicotyledons</taxon>
        <taxon>Gunneridae</taxon>
        <taxon>Pentapetalae</taxon>
        <taxon>rosids</taxon>
        <taxon>Vitales</taxon>
        <taxon>Vitaceae</taxon>
        <taxon>Viteae</taxon>
        <taxon>Vitis</taxon>
    </lineage>
</organism>
<proteinExistence type="predicted"/>
<reference evidence="1" key="1">
    <citation type="journal article" date="2007" name="PLoS ONE">
        <title>The first genome sequence of an elite grapevine cultivar (Pinot noir Vitis vinifera L.): coping with a highly heterozygous genome.</title>
        <authorList>
            <person name="Velasco R."/>
            <person name="Zharkikh A."/>
            <person name="Troggio M."/>
            <person name="Cartwright D.A."/>
            <person name="Cestaro A."/>
            <person name="Pruss D."/>
            <person name="Pindo M."/>
            <person name="FitzGerald L.M."/>
            <person name="Vezzulli S."/>
            <person name="Reid J."/>
            <person name="Malacarne G."/>
            <person name="Iliev D."/>
            <person name="Coppola G."/>
            <person name="Wardell B."/>
            <person name="Micheletti D."/>
            <person name="Macalma T."/>
            <person name="Facci M."/>
            <person name="Mitchell J.T."/>
            <person name="Perazzolli M."/>
            <person name="Eldredge G."/>
            <person name="Gatto P."/>
            <person name="Oyzerski R."/>
            <person name="Moretto M."/>
            <person name="Gutin N."/>
            <person name="Stefanini M."/>
            <person name="Chen Y."/>
            <person name="Segala C."/>
            <person name="Davenport C."/>
            <person name="Dematte L."/>
            <person name="Mraz A."/>
            <person name="Battilana J."/>
            <person name="Stormo K."/>
            <person name="Costa F."/>
            <person name="Tao Q."/>
            <person name="Si-Ammour A."/>
            <person name="Harkins T."/>
            <person name="Lackey A."/>
            <person name="Perbost C."/>
            <person name="Taillon B."/>
            <person name="Stella A."/>
            <person name="Solovyev V."/>
            <person name="Fawcett J.A."/>
            <person name="Sterck L."/>
            <person name="Vandepoele K."/>
            <person name="Grando S.M."/>
            <person name="Toppo S."/>
            <person name="Moser C."/>
            <person name="Lanchbury J."/>
            <person name="Bogden R."/>
            <person name="Skolnick M."/>
            <person name="Sgaramella V."/>
            <person name="Bhatnagar S.K."/>
            <person name="Fontana P."/>
            <person name="Gutin A."/>
            <person name="Van de Peer Y."/>
            <person name="Salamini F."/>
            <person name="Viola R."/>
        </authorList>
    </citation>
    <scope>NUCLEOTIDE SEQUENCE</scope>
</reference>
<evidence type="ECO:0000313" key="1">
    <source>
        <dbReference type="EMBL" id="CAN60814.1"/>
    </source>
</evidence>
<protein>
    <submittedName>
        <fullName evidence="1">Uncharacterized protein</fullName>
    </submittedName>
</protein>
<sequence length="184" mass="20903">MDSRDNLERLMTFTLLDYGHQFIGRLNAMESKSQTQPHSVLLFTYDIGVQLILYIDIESTSELDYEGSGTLMGPNGPCSELIYLVGMGYEGWIGFRFTFVHEGVGNYVRFHRKIDHHFVHEKVAVEALVTRFLLLSLQVVDVFNKALPKLSFRSFWLKLGVHKLPLPSLQGNVKESADMGGMCK</sequence>
<dbReference type="AlphaFoldDB" id="A5B0Y5"/>
<gene>
    <name evidence="1" type="ORF">VITISV_038660</name>
</gene>
<accession>A5B0Y5</accession>
<dbReference type="EMBL" id="AM442812">
    <property type="protein sequence ID" value="CAN60814.1"/>
    <property type="molecule type" value="Genomic_DNA"/>
</dbReference>